<dbReference type="InterPro" id="IPR027417">
    <property type="entry name" value="P-loop_NTPase"/>
</dbReference>
<dbReference type="Gene3D" id="3.40.50.300">
    <property type="entry name" value="P-loop containing nucleotide triphosphate hydrolases"/>
    <property type="match status" value="1"/>
</dbReference>
<proteinExistence type="predicted"/>
<dbReference type="Proteomes" id="UP000095283">
    <property type="component" value="Unplaced"/>
</dbReference>
<reference evidence="2" key="1">
    <citation type="submission" date="2016-11" db="UniProtKB">
        <authorList>
            <consortium name="WormBaseParasite"/>
        </authorList>
    </citation>
    <scope>IDENTIFICATION</scope>
</reference>
<accession>A0A1I7XSZ7</accession>
<dbReference type="WBParaSite" id="Hba_20650">
    <property type="protein sequence ID" value="Hba_20650"/>
    <property type="gene ID" value="Hba_20650"/>
</dbReference>
<name>A0A1I7XSZ7_HETBA</name>
<keyword evidence="1" id="KW-1185">Reference proteome</keyword>
<protein>
    <submittedName>
        <fullName evidence="2">SCP domain-containing protein</fullName>
    </submittedName>
</protein>
<organism evidence="1 2">
    <name type="scientific">Heterorhabditis bacteriophora</name>
    <name type="common">Entomopathogenic nematode worm</name>
    <dbReference type="NCBI Taxonomy" id="37862"/>
    <lineage>
        <taxon>Eukaryota</taxon>
        <taxon>Metazoa</taxon>
        <taxon>Ecdysozoa</taxon>
        <taxon>Nematoda</taxon>
        <taxon>Chromadorea</taxon>
        <taxon>Rhabditida</taxon>
        <taxon>Rhabditina</taxon>
        <taxon>Rhabditomorpha</taxon>
        <taxon>Strongyloidea</taxon>
        <taxon>Heterorhabditidae</taxon>
        <taxon>Heterorhabditis</taxon>
    </lineage>
</organism>
<dbReference type="AlphaFoldDB" id="A0A1I7XSZ7"/>
<sequence>MSCGVSAASGASVSPRGFTDLEIEHIVNAGLQLDKQYGHLFDARIINGSLEDTMSRIIKLLNALESKPTWAPLSWATKTGANLAVSKICDSHYCSKMEVGCSICPQATKLNITVKAKFNIIYVCRNYVAGKDCLRTNNAVVMRSQRYTLQLSDRARFDPYTCCYRS</sequence>
<evidence type="ECO:0000313" key="1">
    <source>
        <dbReference type="Proteomes" id="UP000095283"/>
    </source>
</evidence>
<evidence type="ECO:0000313" key="2">
    <source>
        <dbReference type="WBParaSite" id="Hba_20650"/>
    </source>
</evidence>